<organism evidence="5 6">
    <name type="scientific">Nesterenkonia aurantiaca</name>
    <dbReference type="NCBI Taxonomy" id="1436010"/>
    <lineage>
        <taxon>Bacteria</taxon>
        <taxon>Bacillati</taxon>
        <taxon>Actinomycetota</taxon>
        <taxon>Actinomycetes</taxon>
        <taxon>Micrococcales</taxon>
        <taxon>Micrococcaceae</taxon>
        <taxon>Nesterenkonia</taxon>
    </lineage>
</organism>
<keyword evidence="6" id="KW-1185">Reference proteome</keyword>
<dbReference type="GO" id="GO:0003700">
    <property type="term" value="F:DNA-binding transcription factor activity"/>
    <property type="evidence" value="ECO:0007669"/>
    <property type="project" value="InterPro"/>
</dbReference>
<dbReference type="EMBL" id="SOAN01000001">
    <property type="protein sequence ID" value="TDS87791.1"/>
    <property type="molecule type" value="Genomic_DNA"/>
</dbReference>
<dbReference type="PANTHER" id="PTHR44846">
    <property type="entry name" value="MANNOSYL-D-GLYCERATE TRANSPORT/METABOLISM SYSTEM REPRESSOR MNGR-RELATED"/>
    <property type="match status" value="1"/>
</dbReference>
<accession>A0A4V3ECU4</accession>
<comment type="caution">
    <text evidence="5">The sequence shown here is derived from an EMBL/GenBank/DDBJ whole genome shotgun (WGS) entry which is preliminary data.</text>
</comment>
<proteinExistence type="predicted"/>
<dbReference type="SUPFAM" id="SSF64288">
    <property type="entry name" value="Chorismate lyase-like"/>
    <property type="match status" value="1"/>
</dbReference>
<dbReference type="InterPro" id="IPR036390">
    <property type="entry name" value="WH_DNA-bd_sf"/>
</dbReference>
<dbReference type="Pfam" id="PF07702">
    <property type="entry name" value="UTRA"/>
    <property type="match status" value="1"/>
</dbReference>
<reference evidence="5 6" key="1">
    <citation type="submission" date="2019-03" db="EMBL/GenBank/DDBJ databases">
        <title>Genomic Encyclopedia of Type Strains, Phase III (KMG-III): the genomes of soil and plant-associated and newly described type strains.</title>
        <authorList>
            <person name="Whitman W."/>
        </authorList>
    </citation>
    <scope>NUCLEOTIDE SEQUENCE [LARGE SCALE GENOMIC DNA]</scope>
    <source>
        <strain evidence="5 6">DSM 27373</strain>
    </source>
</reference>
<dbReference type="SUPFAM" id="SSF46785">
    <property type="entry name" value="Winged helix' DNA-binding domain"/>
    <property type="match status" value="1"/>
</dbReference>
<evidence type="ECO:0000313" key="5">
    <source>
        <dbReference type="EMBL" id="TDS87791.1"/>
    </source>
</evidence>
<dbReference type="SMART" id="SM00345">
    <property type="entry name" value="HTH_GNTR"/>
    <property type="match status" value="1"/>
</dbReference>
<sequence>MSRSPQIPAPTEVVYLQLLRLLRDGRFRPGERLGTERGLAEQLQVPRSALRRALDQLETEHQVRRAIGQSGGVFADDGKIQRHLNTVQGVPDMVRHQGLTVETQVLRAELSQPFAEEQRALQLPGTAPVLRLVRVRRAGAATWSLDTSVLPARRFPRLLAADLTGSLYALLTRDHGLVVDRAEETVEATTATAEQSAVLEIAEGAGLLEIHRITYDKRDTPVEYAHDFFRADRTRLHMQKVGTNWRRSQQ</sequence>
<evidence type="ECO:0000313" key="6">
    <source>
        <dbReference type="Proteomes" id="UP000294506"/>
    </source>
</evidence>
<evidence type="ECO:0000256" key="1">
    <source>
        <dbReference type="ARBA" id="ARBA00023015"/>
    </source>
</evidence>
<keyword evidence="1" id="KW-0805">Transcription regulation</keyword>
<evidence type="ECO:0000256" key="2">
    <source>
        <dbReference type="ARBA" id="ARBA00023125"/>
    </source>
</evidence>
<evidence type="ECO:0000256" key="3">
    <source>
        <dbReference type="ARBA" id="ARBA00023163"/>
    </source>
</evidence>
<dbReference type="Pfam" id="PF00392">
    <property type="entry name" value="GntR"/>
    <property type="match status" value="1"/>
</dbReference>
<dbReference type="RefSeq" id="WP_133725751.1">
    <property type="nucleotide sequence ID" value="NZ_SOAN01000001.1"/>
</dbReference>
<gene>
    <name evidence="5" type="ORF">EV640_101587</name>
</gene>
<feature type="domain" description="HTH gntR-type" evidence="4">
    <location>
        <begin position="8"/>
        <end position="77"/>
    </location>
</feature>
<dbReference type="InterPro" id="IPR036388">
    <property type="entry name" value="WH-like_DNA-bd_sf"/>
</dbReference>
<protein>
    <submittedName>
        <fullName evidence="5">GntR family transcriptional regulator</fullName>
    </submittedName>
</protein>
<dbReference type="Gene3D" id="1.10.10.10">
    <property type="entry name" value="Winged helix-like DNA-binding domain superfamily/Winged helix DNA-binding domain"/>
    <property type="match status" value="1"/>
</dbReference>
<dbReference type="Gene3D" id="3.40.1410.10">
    <property type="entry name" value="Chorismate lyase-like"/>
    <property type="match status" value="1"/>
</dbReference>
<keyword evidence="2" id="KW-0238">DNA-binding</keyword>
<dbReference type="AlphaFoldDB" id="A0A4V3ECU4"/>
<dbReference type="PANTHER" id="PTHR44846:SF1">
    <property type="entry name" value="MANNOSYL-D-GLYCERATE TRANSPORT_METABOLISM SYSTEM REPRESSOR MNGR-RELATED"/>
    <property type="match status" value="1"/>
</dbReference>
<dbReference type="InterPro" id="IPR050679">
    <property type="entry name" value="Bact_HTH_transcr_reg"/>
</dbReference>
<dbReference type="GO" id="GO:0045892">
    <property type="term" value="P:negative regulation of DNA-templated transcription"/>
    <property type="evidence" value="ECO:0007669"/>
    <property type="project" value="TreeGrafter"/>
</dbReference>
<dbReference type="InterPro" id="IPR000524">
    <property type="entry name" value="Tscrpt_reg_HTH_GntR"/>
</dbReference>
<dbReference type="SMART" id="SM00866">
    <property type="entry name" value="UTRA"/>
    <property type="match status" value="1"/>
</dbReference>
<evidence type="ECO:0000259" key="4">
    <source>
        <dbReference type="PROSITE" id="PS50949"/>
    </source>
</evidence>
<dbReference type="Proteomes" id="UP000294506">
    <property type="component" value="Unassembled WGS sequence"/>
</dbReference>
<dbReference type="GO" id="GO:0003677">
    <property type="term" value="F:DNA binding"/>
    <property type="evidence" value="ECO:0007669"/>
    <property type="project" value="UniProtKB-KW"/>
</dbReference>
<keyword evidence="3" id="KW-0804">Transcription</keyword>
<dbReference type="PROSITE" id="PS50949">
    <property type="entry name" value="HTH_GNTR"/>
    <property type="match status" value="1"/>
</dbReference>
<dbReference type="InterPro" id="IPR028978">
    <property type="entry name" value="Chorismate_lyase_/UTRA_dom_sf"/>
</dbReference>
<name>A0A4V3ECU4_9MICC</name>
<dbReference type="InterPro" id="IPR011663">
    <property type="entry name" value="UTRA"/>
</dbReference>